<feature type="signal peptide" evidence="1">
    <location>
        <begin position="1"/>
        <end position="15"/>
    </location>
</feature>
<accession>A0AAF3J615</accession>
<reference evidence="3" key="1">
    <citation type="submission" date="2024-02" db="UniProtKB">
        <authorList>
            <consortium name="WormBaseParasite"/>
        </authorList>
    </citation>
    <scope>IDENTIFICATION</scope>
</reference>
<protein>
    <submittedName>
        <fullName evidence="3">Uncharacterized protein</fullName>
    </submittedName>
</protein>
<proteinExistence type="predicted"/>
<dbReference type="AlphaFoldDB" id="A0AAF3J615"/>
<name>A0AAF3J615_9BILA</name>
<dbReference type="Proteomes" id="UP000887575">
    <property type="component" value="Unassembled WGS sequence"/>
</dbReference>
<evidence type="ECO:0000256" key="1">
    <source>
        <dbReference type="SAM" id="SignalP"/>
    </source>
</evidence>
<feature type="chain" id="PRO_5041961574" evidence="1">
    <location>
        <begin position="16"/>
        <end position="136"/>
    </location>
</feature>
<dbReference type="WBParaSite" id="MBELARI_LOCUS18431">
    <property type="protein sequence ID" value="MBELARI_LOCUS18431"/>
    <property type="gene ID" value="MBELARI_LOCUS18431"/>
</dbReference>
<organism evidence="2 3">
    <name type="scientific">Mesorhabditis belari</name>
    <dbReference type="NCBI Taxonomy" id="2138241"/>
    <lineage>
        <taxon>Eukaryota</taxon>
        <taxon>Metazoa</taxon>
        <taxon>Ecdysozoa</taxon>
        <taxon>Nematoda</taxon>
        <taxon>Chromadorea</taxon>
        <taxon>Rhabditida</taxon>
        <taxon>Rhabditina</taxon>
        <taxon>Rhabditomorpha</taxon>
        <taxon>Rhabditoidea</taxon>
        <taxon>Rhabditidae</taxon>
        <taxon>Mesorhabditinae</taxon>
        <taxon>Mesorhabditis</taxon>
    </lineage>
</organism>
<keyword evidence="1" id="KW-0732">Signal</keyword>
<evidence type="ECO:0000313" key="3">
    <source>
        <dbReference type="WBParaSite" id="MBELARI_LOCUS18431"/>
    </source>
</evidence>
<sequence length="136" mass="15835">MRLIFLLATVTTVLSSSPRHDLLSKSMRAKMCELNPSLTFCRKPPPLPILRDSLSYSRWSICDRNSFLRLCRYRPGTFDEVADAQRIQHEQDKKKVQIIRDPVSSENQNEMLNENFLETTSPPFLDQSNKFLVNNF</sequence>
<evidence type="ECO:0000313" key="2">
    <source>
        <dbReference type="Proteomes" id="UP000887575"/>
    </source>
</evidence>
<keyword evidence="2" id="KW-1185">Reference proteome</keyword>